<comment type="caution">
    <text evidence="1">The sequence shown here is derived from an EMBL/GenBank/DDBJ whole genome shotgun (WGS) entry which is preliminary data.</text>
</comment>
<keyword evidence="2" id="KW-1185">Reference proteome</keyword>
<protein>
    <submittedName>
        <fullName evidence="1">Uncharacterized protein</fullName>
    </submittedName>
</protein>
<gene>
    <name evidence="1" type="ORF">HPB50_012466</name>
</gene>
<reference evidence="1" key="1">
    <citation type="submission" date="2020-05" db="EMBL/GenBank/DDBJ databases">
        <title>Large-scale comparative analyses of tick genomes elucidate their genetic diversity and vector capacities.</title>
        <authorList>
            <person name="Jia N."/>
            <person name="Wang J."/>
            <person name="Shi W."/>
            <person name="Du L."/>
            <person name="Sun Y."/>
            <person name="Zhan W."/>
            <person name="Jiang J."/>
            <person name="Wang Q."/>
            <person name="Zhang B."/>
            <person name="Ji P."/>
            <person name="Sakyi L.B."/>
            <person name="Cui X."/>
            <person name="Yuan T."/>
            <person name="Jiang B."/>
            <person name="Yang W."/>
            <person name="Lam T.T.-Y."/>
            <person name="Chang Q."/>
            <person name="Ding S."/>
            <person name="Wang X."/>
            <person name="Zhu J."/>
            <person name="Ruan X."/>
            <person name="Zhao L."/>
            <person name="Wei J."/>
            <person name="Que T."/>
            <person name="Du C."/>
            <person name="Cheng J."/>
            <person name="Dai P."/>
            <person name="Han X."/>
            <person name="Huang E."/>
            <person name="Gao Y."/>
            <person name="Liu J."/>
            <person name="Shao H."/>
            <person name="Ye R."/>
            <person name="Li L."/>
            <person name="Wei W."/>
            <person name="Wang X."/>
            <person name="Wang C."/>
            <person name="Yang T."/>
            <person name="Huo Q."/>
            <person name="Li W."/>
            <person name="Guo W."/>
            <person name="Chen H."/>
            <person name="Zhou L."/>
            <person name="Ni X."/>
            <person name="Tian J."/>
            <person name="Zhou Y."/>
            <person name="Sheng Y."/>
            <person name="Liu T."/>
            <person name="Pan Y."/>
            <person name="Xia L."/>
            <person name="Li J."/>
            <person name="Zhao F."/>
            <person name="Cao W."/>
        </authorList>
    </citation>
    <scope>NUCLEOTIDE SEQUENCE</scope>
    <source>
        <strain evidence="1">Hyas-2018</strain>
    </source>
</reference>
<evidence type="ECO:0000313" key="2">
    <source>
        <dbReference type="Proteomes" id="UP000821845"/>
    </source>
</evidence>
<dbReference type="Proteomes" id="UP000821845">
    <property type="component" value="Chromosome 8"/>
</dbReference>
<dbReference type="EMBL" id="CM023488">
    <property type="protein sequence ID" value="KAH6924124.1"/>
    <property type="molecule type" value="Genomic_DNA"/>
</dbReference>
<accession>A0ACB7RRQ1</accession>
<sequence>MATKDAPVPALAAASLQSPAPFSFDDAALSWRGRPINERLYVLAGQEVPLLGLVSSSLSAPSQHLCRTHHLAT</sequence>
<proteinExistence type="predicted"/>
<evidence type="ECO:0000313" key="1">
    <source>
        <dbReference type="EMBL" id="KAH6924124.1"/>
    </source>
</evidence>
<organism evidence="1 2">
    <name type="scientific">Hyalomma asiaticum</name>
    <name type="common">Tick</name>
    <dbReference type="NCBI Taxonomy" id="266040"/>
    <lineage>
        <taxon>Eukaryota</taxon>
        <taxon>Metazoa</taxon>
        <taxon>Ecdysozoa</taxon>
        <taxon>Arthropoda</taxon>
        <taxon>Chelicerata</taxon>
        <taxon>Arachnida</taxon>
        <taxon>Acari</taxon>
        <taxon>Parasitiformes</taxon>
        <taxon>Ixodida</taxon>
        <taxon>Ixodoidea</taxon>
        <taxon>Ixodidae</taxon>
        <taxon>Hyalomminae</taxon>
        <taxon>Hyalomma</taxon>
    </lineage>
</organism>
<name>A0ACB7RRQ1_HYAAI</name>